<dbReference type="Pfam" id="PF08648">
    <property type="entry name" value="SNRNP27"/>
    <property type="match status" value="1"/>
</dbReference>
<evidence type="ECO:0000259" key="9">
    <source>
        <dbReference type="Pfam" id="PF08648"/>
    </source>
</evidence>
<feature type="domain" description="U4/U6.U5 small nuclear ribonucleoprotein 27kDa protein" evidence="9">
    <location>
        <begin position="60"/>
        <end position="114"/>
    </location>
</feature>
<dbReference type="InParanoid" id="A0A448YTX4"/>
<dbReference type="PANTHER" id="PTHR31077">
    <property type="entry name" value="U4/U6.U5 SMALL NUCLEAR RIBONUCLEOPROTEIN 27 KDA PROTEIN"/>
    <property type="match status" value="1"/>
</dbReference>
<evidence type="ECO:0000256" key="3">
    <source>
        <dbReference type="ARBA" id="ARBA00008218"/>
    </source>
</evidence>
<comment type="subcellular location">
    <subcellularLocation>
        <location evidence="2">Nucleus</location>
    </subcellularLocation>
</comment>
<dbReference type="GO" id="GO:0071011">
    <property type="term" value="C:precatalytic spliceosome"/>
    <property type="evidence" value="ECO:0007669"/>
    <property type="project" value="TreeGrafter"/>
</dbReference>
<protein>
    <submittedName>
        <fullName evidence="10">DEKNAAC105595</fullName>
    </submittedName>
</protein>
<dbReference type="GO" id="GO:0006397">
    <property type="term" value="P:mRNA processing"/>
    <property type="evidence" value="ECO:0007669"/>
    <property type="project" value="UniProtKB-KW"/>
</dbReference>
<feature type="compositionally biased region" description="Basic and acidic residues" evidence="8">
    <location>
        <begin position="1"/>
        <end position="51"/>
    </location>
</feature>
<evidence type="ECO:0000256" key="8">
    <source>
        <dbReference type="SAM" id="MobiDB-lite"/>
    </source>
</evidence>
<evidence type="ECO:0000256" key="2">
    <source>
        <dbReference type="ARBA" id="ARBA00004123"/>
    </source>
</evidence>
<evidence type="ECO:0000313" key="11">
    <source>
        <dbReference type="Proteomes" id="UP000290900"/>
    </source>
</evidence>
<keyword evidence="6" id="KW-0508">mRNA splicing</keyword>
<dbReference type="GO" id="GO:0008380">
    <property type="term" value="P:RNA splicing"/>
    <property type="evidence" value="ECO:0007669"/>
    <property type="project" value="UniProtKB-KW"/>
</dbReference>
<evidence type="ECO:0000256" key="7">
    <source>
        <dbReference type="ARBA" id="ARBA00023242"/>
    </source>
</evidence>
<evidence type="ECO:0000256" key="4">
    <source>
        <dbReference type="ARBA" id="ARBA00011825"/>
    </source>
</evidence>
<feature type="region of interest" description="Disordered" evidence="8">
    <location>
        <begin position="1"/>
        <end position="62"/>
    </location>
</feature>
<dbReference type="STRING" id="13370.A0A448YTX4"/>
<feature type="region of interest" description="Disordered" evidence="8">
    <location>
        <begin position="98"/>
        <end position="138"/>
    </location>
</feature>
<comment type="subunit">
    <text evidence="4">Part of a tri-snRNP complex.</text>
</comment>
<dbReference type="InterPro" id="IPR013957">
    <property type="entry name" value="SNRNP27"/>
</dbReference>
<name>A0A448YTX4_BRENA</name>
<feature type="compositionally biased region" description="Basic and acidic residues" evidence="8">
    <location>
        <begin position="114"/>
        <end position="138"/>
    </location>
</feature>
<dbReference type="PANTHER" id="PTHR31077:SF1">
    <property type="entry name" value="U4_U6.U5 SMALL NUCLEAR RIBONUCLEOPROTEIN 27 KDA PROTEIN"/>
    <property type="match status" value="1"/>
</dbReference>
<comment type="function">
    <text evidence="1">May play a role in mRNA splicing.</text>
</comment>
<proteinExistence type="inferred from homology"/>
<organism evidence="10 11">
    <name type="scientific">Brettanomyces naardenensis</name>
    <name type="common">Yeast</name>
    <dbReference type="NCBI Taxonomy" id="13370"/>
    <lineage>
        <taxon>Eukaryota</taxon>
        <taxon>Fungi</taxon>
        <taxon>Dikarya</taxon>
        <taxon>Ascomycota</taxon>
        <taxon>Saccharomycotina</taxon>
        <taxon>Pichiomycetes</taxon>
        <taxon>Pichiales</taxon>
        <taxon>Pichiaceae</taxon>
        <taxon>Brettanomyces</taxon>
    </lineage>
</organism>
<sequence>MPPKIEIHLKNGRDIKDRKSDQRERPERAPIKYREREPKHVRKAAREKDKEEESEDVVEDSEDMMKMMGFSGFGSTKNKKVEGTDCYGVRKVQKTEYRQYMNREKGFNRPLSPTREDKKGKKVREDKEKEKDAEAIEK</sequence>
<dbReference type="AlphaFoldDB" id="A0A448YTX4"/>
<feature type="compositionally biased region" description="Acidic residues" evidence="8">
    <location>
        <begin position="52"/>
        <end position="62"/>
    </location>
</feature>
<keyword evidence="7" id="KW-0539">Nucleus</keyword>
<evidence type="ECO:0000313" key="10">
    <source>
        <dbReference type="EMBL" id="VEU24347.1"/>
    </source>
</evidence>
<evidence type="ECO:0000256" key="6">
    <source>
        <dbReference type="ARBA" id="ARBA00023187"/>
    </source>
</evidence>
<evidence type="ECO:0000256" key="5">
    <source>
        <dbReference type="ARBA" id="ARBA00022664"/>
    </source>
</evidence>
<keyword evidence="11" id="KW-1185">Reference proteome</keyword>
<accession>A0A448YTX4</accession>
<keyword evidence="5" id="KW-0507">mRNA processing</keyword>
<gene>
    <name evidence="10" type="ORF">BRENAR_LOCUS5075</name>
</gene>
<dbReference type="Proteomes" id="UP000290900">
    <property type="component" value="Unassembled WGS sequence"/>
</dbReference>
<dbReference type="OrthoDB" id="21368at2759"/>
<dbReference type="EMBL" id="CAACVR010000076">
    <property type="protein sequence ID" value="VEU24347.1"/>
    <property type="molecule type" value="Genomic_DNA"/>
</dbReference>
<comment type="similarity">
    <text evidence="3">Belongs to the SNUT3 family.</text>
</comment>
<evidence type="ECO:0000256" key="1">
    <source>
        <dbReference type="ARBA" id="ARBA00003632"/>
    </source>
</evidence>
<feature type="compositionally biased region" description="Basic and acidic residues" evidence="8">
    <location>
        <begin position="98"/>
        <end position="107"/>
    </location>
</feature>
<reference evidence="10 11" key="1">
    <citation type="submission" date="2018-12" db="EMBL/GenBank/DDBJ databases">
        <authorList>
            <person name="Tiukova I."/>
            <person name="Dainat J."/>
        </authorList>
    </citation>
    <scope>NUCLEOTIDE SEQUENCE [LARGE SCALE GENOMIC DNA]</scope>
</reference>